<keyword evidence="3" id="KW-1185">Reference proteome</keyword>
<dbReference type="Proteomes" id="UP001234787">
    <property type="component" value="Unassembled WGS sequence"/>
</dbReference>
<comment type="caution">
    <text evidence="2">The sequence shown here is derived from an EMBL/GenBank/DDBJ whole genome shotgun (WGS) entry which is preliminary data.</text>
</comment>
<evidence type="ECO:0000313" key="3">
    <source>
        <dbReference type="Proteomes" id="UP001234787"/>
    </source>
</evidence>
<organism evidence="2 3">
    <name type="scientific">Cryptomeria japonica</name>
    <name type="common">Japanese cedar</name>
    <name type="synonym">Cupressus japonica</name>
    <dbReference type="NCBI Taxonomy" id="3369"/>
    <lineage>
        <taxon>Eukaryota</taxon>
        <taxon>Viridiplantae</taxon>
        <taxon>Streptophyta</taxon>
        <taxon>Embryophyta</taxon>
        <taxon>Tracheophyta</taxon>
        <taxon>Spermatophyta</taxon>
        <taxon>Pinopsida</taxon>
        <taxon>Pinidae</taxon>
        <taxon>Conifers II</taxon>
        <taxon>Cupressales</taxon>
        <taxon>Cupressaceae</taxon>
        <taxon>Cryptomeria</taxon>
    </lineage>
</organism>
<dbReference type="EMBL" id="BSEH01000649">
    <property type="protein sequence ID" value="GLJ58994.1"/>
    <property type="molecule type" value="Genomic_DNA"/>
</dbReference>
<dbReference type="EMBL" id="BSEH01000663">
    <property type="protein sequence ID" value="GLJ59047.1"/>
    <property type="molecule type" value="Genomic_DNA"/>
</dbReference>
<accession>A0AAD3RPT1</accession>
<proteinExistence type="predicted"/>
<evidence type="ECO:0000313" key="1">
    <source>
        <dbReference type="EMBL" id="GLJ58994.1"/>
    </source>
</evidence>
<dbReference type="AlphaFoldDB" id="A0AAD3RPT1"/>
<gene>
    <name evidence="1" type="ORF">SUGI_1487730</name>
    <name evidence="2" type="ORF">SUGI_1489800</name>
</gene>
<protein>
    <submittedName>
        <fullName evidence="2">Uncharacterized protein</fullName>
    </submittedName>
</protein>
<reference evidence="2" key="1">
    <citation type="submission" date="2022-12" db="EMBL/GenBank/DDBJ databases">
        <title>Chromosome-Level Genome Assembly of Japanese Cedar (Cryptomeriajaponica D. Don).</title>
        <authorList>
            <person name="Fujino T."/>
            <person name="Yamaguchi K."/>
            <person name="Yokoyama T."/>
            <person name="Hamanaka T."/>
            <person name="Harazono Y."/>
            <person name="Kamada H."/>
            <person name="Kobayashi W."/>
            <person name="Ujino-Ihara T."/>
            <person name="Uchiyama K."/>
            <person name="Matsumoto A."/>
            <person name="Izuno A."/>
            <person name="Tsumura Y."/>
            <person name="Toyoda A."/>
            <person name="Shigenobu S."/>
            <person name="Moriguchi Y."/>
            <person name="Ueno S."/>
            <person name="Kasahara M."/>
        </authorList>
    </citation>
    <scope>NUCLEOTIDE SEQUENCE</scope>
</reference>
<evidence type="ECO:0000313" key="2">
    <source>
        <dbReference type="EMBL" id="GLJ59047.1"/>
    </source>
</evidence>
<sequence length="167" mass="18683">MNCPHLIAASWGVCGPRRYLVYIPSSISLQFRAPVSTHSPHPSDRGLVGLDGVSRCLLHGIGFLVDRVRGRETSPCGSLDTLYRYSHPPPGTGFRSVSEQEVGMNRLDRPGGKGLVSCSVDPGSPVHRWMKKRHWEGGEEREAVKWEYHQSSRASDRIEFFRGRISQ</sequence>
<name>A0AAD3RPT1_CRYJA</name>